<proteinExistence type="predicted"/>
<dbReference type="EMBL" id="JAPMOU010000016">
    <property type="protein sequence ID" value="MDE1463001.1"/>
    <property type="molecule type" value="Genomic_DNA"/>
</dbReference>
<dbReference type="RefSeq" id="WP_274689350.1">
    <property type="nucleotide sequence ID" value="NZ_JAPMOU010000016.1"/>
</dbReference>
<evidence type="ECO:0000313" key="1">
    <source>
        <dbReference type="EMBL" id="MDE1463001.1"/>
    </source>
</evidence>
<comment type="caution">
    <text evidence="1">The sequence shown here is derived from an EMBL/GenBank/DDBJ whole genome shotgun (WGS) entry which is preliminary data.</text>
</comment>
<reference evidence="1 2" key="1">
    <citation type="submission" date="2022-11" db="EMBL/GenBank/DDBJ databases">
        <title>Spartinivicinus poritis sp. nov., isolated from scleractinian coral Porites lutea.</title>
        <authorList>
            <person name="Zhang G."/>
            <person name="Cai L."/>
            <person name="Wei Q."/>
        </authorList>
    </citation>
    <scope>NUCLEOTIDE SEQUENCE [LARGE SCALE GENOMIC DNA]</scope>
    <source>
        <strain evidence="1 2">A2-2</strain>
    </source>
</reference>
<organism evidence="1 2">
    <name type="scientific">Spartinivicinus poritis</name>
    <dbReference type="NCBI Taxonomy" id="2994640"/>
    <lineage>
        <taxon>Bacteria</taxon>
        <taxon>Pseudomonadati</taxon>
        <taxon>Pseudomonadota</taxon>
        <taxon>Gammaproteobacteria</taxon>
        <taxon>Oceanospirillales</taxon>
        <taxon>Zooshikellaceae</taxon>
        <taxon>Spartinivicinus</taxon>
    </lineage>
</organism>
<evidence type="ECO:0000313" key="2">
    <source>
        <dbReference type="Proteomes" id="UP001528823"/>
    </source>
</evidence>
<protein>
    <submittedName>
        <fullName evidence="1">Uncharacterized protein</fullName>
    </submittedName>
</protein>
<sequence length="56" mass="6297">MAANRGIAARLLHLAGRKRLSNNPTSHYQNAKSRLKKQQHLSYMAIRILLSNPPSC</sequence>
<name>A0ABT5U9E9_9GAMM</name>
<dbReference type="Proteomes" id="UP001528823">
    <property type="component" value="Unassembled WGS sequence"/>
</dbReference>
<keyword evidence="2" id="KW-1185">Reference proteome</keyword>
<gene>
    <name evidence="1" type="ORF">ORQ98_13595</name>
</gene>
<accession>A0ABT5U9E9</accession>